<sequence>MKNYISKLILFNLDNPQDPIIGTPAKKINFNIDSFNLEYYNIILSSNGLEILRCEVDFTNTSIIYTGQKTTSTVSGTCYIPIDYNNYTSILLHQPRQLSSLTIDKSIILPSFQTIRPFNSDHFFNQFECNSKAEELFIIQQHLKHLIDLSFYTDRSLINANSTQISMTVDFLVVSASNVITHSFIILLENWPSSL</sequence>
<dbReference type="EMBL" id="BLAL01000285">
    <property type="protein sequence ID" value="GES99914.1"/>
    <property type="molecule type" value="Genomic_DNA"/>
</dbReference>
<evidence type="ECO:0000313" key="1">
    <source>
        <dbReference type="EMBL" id="GES99914.1"/>
    </source>
</evidence>
<comment type="caution">
    <text evidence="1">The sequence shown here is derived from an EMBL/GenBank/DDBJ whole genome shotgun (WGS) entry which is preliminary data.</text>
</comment>
<evidence type="ECO:0000313" key="2">
    <source>
        <dbReference type="Proteomes" id="UP000615446"/>
    </source>
</evidence>
<dbReference type="Proteomes" id="UP000615446">
    <property type="component" value="Unassembled WGS sequence"/>
</dbReference>
<accession>A0A8H3MBG6</accession>
<name>A0A8H3MBG6_9GLOM</name>
<dbReference type="AlphaFoldDB" id="A0A8H3MBG6"/>
<organism evidence="1 2">
    <name type="scientific">Rhizophagus clarus</name>
    <dbReference type="NCBI Taxonomy" id="94130"/>
    <lineage>
        <taxon>Eukaryota</taxon>
        <taxon>Fungi</taxon>
        <taxon>Fungi incertae sedis</taxon>
        <taxon>Mucoromycota</taxon>
        <taxon>Glomeromycotina</taxon>
        <taxon>Glomeromycetes</taxon>
        <taxon>Glomerales</taxon>
        <taxon>Glomeraceae</taxon>
        <taxon>Rhizophagus</taxon>
    </lineage>
</organism>
<proteinExistence type="predicted"/>
<reference evidence="1" key="1">
    <citation type="submission" date="2019-10" db="EMBL/GenBank/DDBJ databases">
        <title>Conservation and host-specific expression of non-tandemly repeated heterogenous ribosome RNA gene in arbuscular mycorrhizal fungi.</title>
        <authorList>
            <person name="Maeda T."/>
            <person name="Kobayashi Y."/>
            <person name="Nakagawa T."/>
            <person name="Ezawa T."/>
            <person name="Yamaguchi K."/>
            <person name="Bino T."/>
            <person name="Nishimoto Y."/>
            <person name="Shigenobu S."/>
            <person name="Kawaguchi M."/>
        </authorList>
    </citation>
    <scope>NUCLEOTIDE SEQUENCE</scope>
    <source>
        <strain evidence="1">HR1</strain>
    </source>
</reference>
<protein>
    <submittedName>
        <fullName evidence="1">Uncharacterized protein</fullName>
    </submittedName>
</protein>
<gene>
    <name evidence="1" type="ORF">RCL2_002639300</name>
</gene>